<dbReference type="Proteomes" id="UP000501690">
    <property type="component" value="Linkage Group LG1"/>
</dbReference>
<proteinExistence type="predicted"/>
<evidence type="ECO:0000313" key="2">
    <source>
        <dbReference type="Proteomes" id="UP000501690"/>
    </source>
</evidence>
<evidence type="ECO:0000313" key="1">
    <source>
        <dbReference type="EMBL" id="QCD79384.1"/>
    </source>
</evidence>
<dbReference type="EMBL" id="CP039345">
    <property type="protein sequence ID" value="QCD79384.1"/>
    <property type="molecule type" value="Genomic_DNA"/>
</dbReference>
<protein>
    <submittedName>
        <fullName evidence="1">Uncharacterized protein</fullName>
    </submittedName>
</protein>
<reference evidence="1 2" key="1">
    <citation type="submission" date="2019-04" db="EMBL/GenBank/DDBJ databases">
        <title>An improved genome assembly and genetic linkage map for asparagus bean, Vigna unguiculata ssp. sesquipedialis.</title>
        <authorList>
            <person name="Xia Q."/>
            <person name="Zhang R."/>
            <person name="Dong Y."/>
        </authorList>
    </citation>
    <scope>NUCLEOTIDE SEQUENCE [LARGE SCALE GENOMIC DNA]</scope>
    <source>
        <tissue evidence="1">Leaf</tissue>
    </source>
</reference>
<dbReference type="AlphaFoldDB" id="A0A4D6KZ94"/>
<name>A0A4D6KZ94_VIGUN</name>
<accession>A0A4D6KZ94</accession>
<organism evidence="1 2">
    <name type="scientific">Vigna unguiculata</name>
    <name type="common">Cowpea</name>
    <dbReference type="NCBI Taxonomy" id="3917"/>
    <lineage>
        <taxon>Eukaryota</taxon>
        <taxon>Viridiplantae</taxon>
        <taxon>Streptophyta</taxon>
        <taxon>Embryophyta</taxon>
        <taxon>Tracheophyta</taxon>
        <taxon>Spermatophyta</taxon>
        <taxon>Magnoliopsida</taxon>
        <taxon>eudicotyledons</taxon>
        <taxon>Gunneridae</taxon>
        <taxon>Pentapetalae</taxon>
        <taxon>rosids</taxon>
        <taxon>fabids</taxon>
        <taxon>Fabales</taxon>
        <taxon>Fabaceae</taxon>
        <taxon>Papilionoideae</taxon>
        <taxon>50 kb inversion clade</taxon>
        <taxon>NPAAA clade</taxon>
        <taxon>indigoferoid/millettioid clade</taxon>
        <taxon>Phaseoleae</taxon>
        <taxon>Vigna</taxon>
    </lineage>
</organism>
<gene>
    <name evidence="1" type="ORF">DEO72_LG1g3023</name>
</gene>
<sequence>MKYLAQARGSRLSENSWEACCGSLGCSLGERPHLWAKSSVAQERRSRSSENSRTLQCSMLAVSSKRGLVA</sequence>
<keyword evidence="2" id="KW-1185">Reference proteome</keyword>